<evidence type="ECO:0000313" key="2">
    <source>
        <dbReference type="EMBL" id="MBD3868157.1"/>
    </source>
</evidence>
<evidence type="ECO:0000259" key="1">
    <source>
        <dbReference type="Pfam" id="PF05050"/>
    </source>
</evidence>
<dbReference type="InterPro" id="IPR029063">
    <property type="entry name" value="SAM-dependent_MTases_sf"/>
</dbReference>
<dbReference type="AlphaFoldDB" id="A0A8J7CD12"/>
<dbReference type="Gene3D" id="3.40.50.150">
    <property type="entry name" value="Vaccinia Virus protein VP39"/>
    <property type="match status" value="1"/>
</dbReference>
<keyword evidence="2" id="KW-0808">Transferase</keyword>
<feature type="domain" description="Methyltransferase FkbM" evidence="1">
    <location>
        <begin position="150"/>
        <end position="250"/>
    </location>
</feature>
<proteinExistence type="predicted"/>
<dbReference type="GO" id="GO:0032259">
    <property type="term" value="P:methylation"/>
    <property type="evidence" value="ECO:0007669"/>
    <property type="project" value="UniProtKB-KW"/>
</dbReference>
<sequence>MNRIRWIVRQIQFLLWRVRNHLNPPTPWDGNHHPAILRIEPWRGEADGEFCVDFLGVRTDPGFRSFFKPTPKGNLETSHPVPDQTYFEYICLLDSIAAAAGPVYTVLELGAGYGYWLVSASRALSLRPDLTPRMVGVEMEATRFRRMQEHFRNNGLNPEAHTLLSGAISDHDGTASYRVDENEGEDYGLSLDRLHSAKKVVPVSCMRLGPILNQQDQVDLLHMDLQGEELKVIRDARAEINSRVRHLIIGTHSVSIHRGIRKLLLEDGWCLRFDYMGKGERRTEFGTILFVDGLLAAQRPAL</sequence>
<dbReference type="Pfam" id="PF05050">
    <property type="entry name" value="Methyltransf_21"/>
    <property type="match status" value="1"/>
</dbReference>
<organism evidence="2 3">
    <name type="scientific">Candidatus Polarisedimenticola svalbardensis</name>
    <dbReference type="NCBI Taxonomy" id="2886004"/>
    <lineage>
        <taxon>Bacteria</taxon>
        <taxon>Pseudomonadati</taxon>
        <taxon>Acidobacteriota</taxon>
        <taxon>Candidatus Polarisedimenticolia</taxon>
        <taxon>Candidatus Polarisedimenticolales</taxon>
        <taxon>Candidatus Polarisedimenticolaceae</taxon>
        <taxon>Candidatus Polarisedimenticola</taxon>
    </lineage>
</organism>
<evidence type="ECO:0000313" key="3">
    <source>
        <dbReference type="Proteomes" id="UP000648239"/>
    </source>
</evidence>
<keyword evidence="2" id="KW-0489">Methyltransferase</keyword>
<accession>A0A8J7CD12</accession>
<gene>
    <name evidence="2" type="ORF">IFK94_08525</name>
</gene>
<comment type="caution">
    <text evidence="2">The sequence shown here is derived from an EMBL/GenBank/DDBJ whole genome shotgun (WGS) entry which is preliminary data.</text>
</comment>
<reference evidence="2 3" key="1">
    <citation type="submission" date="2020-08" db="EMBL/GenBank/DDBJ databases">
        <title>Acidobacteriota in marine sediments use diverse sulfur dissimilation pathways.</title>
        <authorList>
            <person name="Wasmund K."/>
        </authorList>
    </citation>
    <scope>NUCLEOTIDE SEQUENCE [LARGE SCALE GENOMIC DNA]</scope>
    <source>
        <strain evidence="2">MAG AM4</strain>
    </source>
</reference>
<dbReference type="GO" id="GO:0008168">
    <property type="term" value="F:methyltransferase activity"/>
    <property type="evidence" value="ECO:0007669"/>
    <property type="project" value="UniProtKB-KW"/>
</dbReference>
<dbReference type="NCBIfam" id="TIGR01444">
    <property type="entry name" value="fkbM_fam"/>
    <property type="match status" value="1"/>
</dbReference>
<dbReference type="InterPro" id="IPR006342">
    <property type="entry name" value="FkbM_mtfrase"/>
</dbReference>
<dbReference type="EMBL" id="JACXWD010000024">
    <property type="protein sequence ID" value="MBD3868157.1"/>
    <property type="molecule type" value="Genomic_DNA"/>
</dbReference>
<dbReference type="Proteomes" id="UP000648239">
    <property type="component" value="Unassembled WGS sequence"/>
</dbReference>
<protein>
    <submittedName>
        <fullName evidence="2">FkbM family methyltransferase</fullName>
    </submittedName>
</protein>
<name>A0A8J7CD12_9BACT</name>
<dbReference type="SUPFAM" id="SSF53335">
    <property type="entry name" value="S-adenosyl-L-methionine-dependent methyltransferases"/>
    <property type="match status" value="1"/>
</dbReference>